<accession>A0A402AQ79</accession>
<dbReference type="OrthoDB" id="9803913at2"/>
<dbReference type="InterPro" id="IPR012337">
    <property type="entry name" value="RNaseH-like_sf"/>
</dbReference>
<dbReference type="SUPFAM" id="SSF53098">
    <property type="entry name" value="Ribonuclease H-like"/>
    <property type="match status" value="1"/>
</dbReference>
<dbReference type="AlphaFoldDB" id="A0A402AQ79"/>
<protein>
    <recommendedName>
        <fullName evidence="3">Exonuclease domain-containing protein</fullName>
    </recommendedName>
</protein>
<reference evidence="2" key="1">
    <citation type="submission" date="2018-12" db="EMBL/GenBank/DDBJ databases">
        <title>Tengunoibacter tsumagoiensis gen. nov., sp. nov., Dictyobacter kobayashii sp. nov., D. alpinus sp. nov., and D. joshuensis sp. nov. and description of Dictyobacteraceae fam. nov. within the order Ktedonobacterales isolated from Tengu-no-mugimeshi.</title>
        <authorList>
            <person name="Wang C.M."/>
            <person name="Zheng Y."/>
            <person name="Sakai Y."/>
            <person name="Toyoda A."/>
            <person name="Minakuchi Y."/>
            <person name="Abe K."/>
            <person name="Yokota A."/>
            <person name="Yabe S."/>
        </authorList>
    </citation>
    <scope>NUCLEOTIDE SEQUENCE [LARGE SCALE GENOMIC DNA]</scope>
    <source>
        <strain evidence="2">Uno11</strain>
    </source>
</reference>
<dbReference type="Proteomes" id="UP000287188">
    <property type="component" value="Unassembled WGS sequence"/>
</dbReference>
<keyword evidence="2" id="KW-1185">Reference proteome</keyword>
<dbReference type="EMBL" id="BIFS01000001">
    <property type="protein sequence ID" value="GCE21277.1"/>
    <property type="molecule type" value="Genomic_DNA"/>
</dbReference>
<name>A0A402AQ79_9CHLR</name>
<gene>
    <name evidence="1" type="ORF">KDK_50770</name>
</gene>
<dbReference type="RefSeq" id="WP_126552837.1">
    <property type="nucleotide sequence ID" value="NZ_BIFS01000001.1"/>
</dbReference>
<evidence type="ECO:0000313" key="2">
    <source>
        <dbReference type="Proteomes" id="UP000287188"/>
    </source>
</evidence>
<evidence type="ECO:0000313" key="1">
    <source>
        <dbReference type="EMBL" id="GCE21277.1"/>
    </source>
</evidence>
<evidence type="ECO:0008006" key="3">
    <source>
        <dbReference type="Google" id="ProtNLM"/>
    </source>
</evidence>
<sequence length="151" mass="17276">MAAQYVARISEAFPFWCQKLLDRSDWVLLDTESAEIAGRRAEAVAIAVVDPGGKAIYDRVFNPFRVRLTGSGFEDPHELASFAQLWAELDDVLRDKLIISYGAVYNSQILRRTAELRQVEMRSYVWQCVMIAYAEYWAEPGHYVDHIAGRD</sequence>
<comment type="caution">
    <text evidence="1">The sequence shown here is derived from an EMBL/GenBank/DDBJ whole genome shotgun (WGS) entry which is preliminary data.</text>
</comment>
<organism evidence="1 2">
    <name type="scientific">Dictyobacter kobayashii</name>
    <dbReference type="NCBI Taxonomy" id="2014872"/>
    <lineage>
        <taxon>Bacteria</taxon>
        <taxon>Bacillati</taxon>
        <taxon>Chloroflexota</taxon>
        <taxon>Ktedonobacteria</taxon>
        <taxon>Ktedonobacterales</taxon>
        <taxon>Dictyobacteraceae</taxon>
        <taxon>Dictyobacter</taxon>
    </lineage>
</organism>
<proteinExistence type="predicted"/>